<proteinExistence type="predicted"/>
<organism evidence="1 2">
    <name type="scientific">Trifolium pratense</name>
    <name type="common">Red clover</name>
    <dbReference type="NCBI Taxonomy" id="57577"/>
    <lineage>
        <taxon>Eukaryota</taxon>
        <taxon>Viridiplantae</taxon>
        <taxon>Streptophyta</taxon>
        <taxon>Embryophyta</taxon>
        <taxon>Tracheophyta</taxon>
        <taxon>Spermatophyta</taxon>
        <taxon>Magnoliopsida</taxon>
        <taxon>eudicotyledons</taxon>
        <taxon>Gunneridae</taxon>
        <taxon>Pentapetalae</taxon>
        <taxon>rosids</taxon>
        <taxon>fabids</taxon>
        <taxon>Fabales</taxon>
        <taxon>Fabaceae</taxon>
        <taxon>Papilionoideae</taxon>
        <taxon>50 kb inversion clade</taxon>
        <taxon>NPAAA clade</taxon>
        <taxon>Hologalegina</taxon>
        <taxon>IRL clade</taxon>
        <taxon>Trifolieae</taxon>
        <taxon>Trifolium</taxon>
    </lineage>
</organism>
<name>A0ACB0J225_TRIPR</name>
<protein>
    <submittedName>
        <fullName evidence="1">Uncharacterized protein</fullName>
    </submittedName>
</protein>
<keyword evidence="2" id="KW-1185">Reference proteome</keyword>
<evidence type="ECO:0000313" key="1">
    <source>
        <dbReference type="EMBL" id="CAJ2638180.1"/>
    </source>
</evidence>
<dbReference type="EMBL" id="CASHSV030000013">
    <property type="protein sequence ID" value="CAJ2638180.1"/>
    <property type="molecule type" value="Genomic_DNA"/>
</dbReference>
<reference evidence="1" key="1">
    <citation type="submission" date="2023-10" db="EMBL/GenBank/DDBJ databases">
        <authorList>
            <person name="Rodriguez Cubillos JULIANA M."/>
            <person name="De Vega J."/>
        </authorList>
    </citation>
    <scope>NUCLEOTIDE SEQUENCE</scope>
</reference>
<comment type="caution">
    <text evidence="1">The sequence shown here is derived from an EMBL/GenBank/DDBJ whole genome shotgun (WGS) entry which is preliminary data.</text>
</comment>
<evidence type="ECO:0000313" key="2">
    <source>
        <dbReference type="Proteomes" id="UP001177021"/>
    </source>
</evidence>
<dbReference type="Proteomes" id="UP001177021">
    <property type="component" value="Unassembled WGS sequence"/>
</dbReference>
<accession>A0ACB0J225</accession>
<gene>
    <name evidence="1" type="ORF">MILVUS5_LOCUS8424</name>
</gene>
<sequence length="286" mass="31817">MGSKCLDLSSELVGFMDGLPVKSLHELLNSELHGVCIVAAFFDSVVEGVDLWFSDDQSREHPRFRMKMKVTHGDDVAVFSVFDKEVQKLAIETCPLMLSMGESCSLYPDEMEVFYGEPFVWKVEPRDSHDFEKLPSFKVQSICNNAGVVDKFFEEYVMDPGTFVHHPPDLISDHAHEASLFCNSSCGSNDVACVDADLPVSPSFVGARVNAQEIASHGCGNLTPKSEHSCSKPKRKIKRDRVGLSLETVVFSRRKSCIRRKLSFDDGDDVVIAKKMDSTASNIKKI</sequence>